<organism evidence="2 3">
    <name type="scientific">Fundidesulfovibrio magnetotacticus</name>
    <dbReference type="NCBI Taxonomy" id="2730080"/>
    <lineage>
        <taxon>Bacteria</taxon>
        <taxon>Pseudomonadati</taxon>
        <taxon>Thermodesulfobacteriota</taxon>
        <taxon>Desulfovibrionia</taxon>
        <taxon>Desulfovibrionales</taxon>
        <taxon>Desulfovibrionaceae</taxon>
        <taxon>Fundidesulfovibrio</taxon>
    </lineage>
</organism>
<evidence type="ECO:0000313" key="2">
    <source>
        <dbReference type="EMBL" id="GFK95847.1"/>
    </source>
</evidence>
<name>A0A6V8M1Z0_9BACT</name>
<keyword evidence="3" id="KW-1185">Reference proteome</keyword>
<protein>
    <submittedName>
        <fullName evidence="2">Uncharacterized protein</fullName>
    </submittedName>
</protein>
<gene>
    <name evidence="2" type="ORF">NNJEOMEG_03719</name>
</gene>
<reference evidence="2 3" key="1">
    <citation type="submission" date="2020-04" db="EMBL/GenBank/DDBJ databases">
        <authorList>
            <consortium name="Desulfovibrio sp. FSS-1 genome sequencing consortium"/>
            <person name="Shimoshige H."/>
            <person name="Kobayashi H."/>
            <person name="Maekawa T."/>
        </authorList>
    </citation>
    <scope>NUCLEOTIDE SEQUENCE [LARGE SCALE GENOMIC DNA]</scope>
    <source>
        <strain evidence="2 3">SIID29052-01</strain>
    </source>
</reference>
<accession>A0A6V8M1Z0</accession>
<sequence length="33" mass="3525">MSTQDIARAGLSAMGRNRAPVRADEGSGRPMQH</sequence>
<evidence type="ECO:0000256" key="1">
    <source>
        <dbReference type="SAM" id="MobiDB-lite"/>
    </source>
</evidence>
<comment type="caution">
    <text evidence="2">The sequence shown here is derived from an EMBL/GenBank/DDBJ whole genome shotgun (WGS) entry which is preliminary data.</text>
</comment>
<dbReference type="EMBL" id="BLTE01000024">
    <property type="protein sequence ID" value="GFK95847.1"/>
    <property type="molecule type" value="Genomic_DNA"/>
</dbReference>
<dbReference type="Proteomes" id="UP000494245">
    <property type="component" value="Unassembled WGS sequence"/>
</dbReference>
<dbReference type="AlphaFoldDB" id="A0A6V8M1Z0"/>
<evidence type="ECO:0000313" key="3">
    <source>
        <dbReference type="Proteomes" id="UP000494245"/>
    </source>
</evidence>
<reference evidence="2 3" key="2">
    <citation type="submission" date="2020-05" db="EMBL/GenBank/DDBJ databases">
        <title>Draft genome sequence of Desulfovibrio sp. strainFSS-1.</title>
        <authorList>
            <person name="Shimoshige H."/>
            <person name="Kobayashi H."/>
            <person name="Maekawa T."/>
        </authorList>
    </citation>
    <scope>NUCLEOTIDE SEQUENCE [LARGE SCALE GENOMIC DNA]</scope>
    <source>
        <strain evidence="2 3">SIID29052-01</strain>
    </source>
</reference>
<proteinExistence type="predicted"/>
<feature type="region of interest" description="Disordered" evidence="1">
    <location>
        <begin position="1"/>
        <end position="33"/>
    </location>
</feature>